<feature type="transmembrane region" description="Helical" evidence="1">
    <location>
        <begin position="65"/>
        <end position="86"/>
    </location>
</feature>
<dbReference type="STRING" id="1920490.GCA_001895925_03692"/>
<keyword evidence="1" id="KW-1133">Transmembrane helix</keyword>
<proteinExistence type="predicted"/>
<organism evidence="2 3">
    <name type="scientific">Phormidesmis priestleyi ULC007</name>
    <dbReference type="NCBI Taxonomy" id="1920490"/>
    <lineage>
        <taxon>Bacteria</taxon>
        <taxon>Bacillati</taxon>
        <taxon>Cyanobacteriota</taxon>
        <taxon>Cyanophyceae</taxon>
        <taxon>Leptolyngbyales</taxon>
        <taxon>Leptolyngbyaceae</taxon>
        <taxon>Phormidesmis</taxon>
    </lineage>
</organism>
<dbReference type="Proteomes" id="UP000238634">
    <property type="component" value="Unassembled WGS sequence"/>
</dbReference>
<dbReference type="RefSeq" id="WP_073070726.1">
    <property type="nucleotide sequence ID" value="NZ_MPPI01000009.1"/>
</dbReference>
<comment type="caution">
    <text evidence="2">The sequence shown here is derived from an EMBL/GenBank/DDBJ whole genome shotgun (WGS) entry which is preliminary data.</text>
</comment>
<reference evidence="2 3" key="1">
    <citation type="submission" date="2018-02" db="EMBL/GenBank/DDBJ databases">
        <authorList>
            <person name="Cohen D.B."/>
            <person name="Kent A.D."/>
        </authorList>
    </citation>
    <scope>NUCLEOTIDE SEQUENCE [LARGE SCALE GENOMIC DNA]</scope>
    <source>
        <strain evidence="2 3">ULC007</strain>
    </source>
</reference>
<keyword evidence="1" id="KW-0472">Membrane</keyword>
<reference evidence="2 3" key="2">
    <citation type="submission" date="2018-03" db="EMBL/GenBank/DDBJ databases">
        <title>The ancient ancestry and fast evolution of plastids.</title>
        <authorList>
            <person name="Moore K.R."/>
            <person name="Magnabosco C."/>
            <person name="Momper L."/>
            <person name="Gold D.A."/>
            <person name="Bosak T."/>
            <person name="Fournier G.P."/>
        </authorList>
    </citation>
    <scope>NUCLEOTIDE SEQUENCE [LARGE SCALE GENOMIC DNA]</scope>
    <source>
        <strain evidence="2 3">ULC007</strain>
    </source>
</reference>
<gene>
    <name evidence="2" type="ORF">C7B65_09060</name>
</gene>
<dbReference type="OrthoDB" id="529787at2"/>
<keyword evidence="1" id="KW-0812">Transmembrane</keyword>
<evidence type="ECO:0000256" key="1">
    <source>
        <dbReference type="SAM" id="Phobius"/>
    </source>
</evidence>
<evidence type="ECO:0000313" key="2">
    <source>
        <dbReference type="EMBL" id="PSB20188.1"/>
    </source>
</evidence>
<name>A0A2T1DI68_9CYAN</name>
<sequence>MDTRITQTQLAQVVAEVGQSKQRDKELSLQVKQVLQELNLPDDLLDDALVQLTRRKALARQQKRIWLIGSAIATTLIGATAAAMIFHQQYQQEIARIAVTQNRVTLTKNSQTNIGEIDRQKNSQVFYQVTLKDVPLGDRLGLTCDWINPTGQVVQQSNYQTQPIEKSSWTTNCFYRLDRRSAVGVWQVQMSLEGRFLSRQTVVVK</sequence>
<evidence type="ECO:0000313" key="3">
    <source>
        <dbReference type="Proteomes" id="UP000238634"/>
    </source>
</evidence>
<accession>A0A2T1DI68</accession>
<keyword evidence="3" id="KW-1185">Reference proteome</keyword>
<protein>
    <submittedName>
        <fullName evidence="2">DUF3859 domain-containing protein</fullName>
    </submittedName>
</protein>
<dbReference type="EMBL" id="PVWG01000007">
    <property type="protein sequence ID" value="PSB20188.1"/>
    <property type="molecule type" value="Genomic_DNA"/>
</dbReference>
<dbReference type="AlphaFoldDB" id="A0A2T1DI68"/>